<dbReference type="OrthoDB" id="7553681at2"/>
<dbReference type="AlphaFoldDB" id="A0A562P6G3"/>
<comment type="caution">
    <text evidence="2">The sequence shown here is derived from an EMBL/GenBank/DDBJ whole genome shotgun (WGS) entry which is preliminary data.</text>
</comment>
<evidence type="ECO:0000256" key="1">
    <source>
        <dbReference type="SAM" id="Phobius"/>
    </source>
</evidence>
<name>A0A562P6G3_9HYPH</name>
<gene>
    <name evidence="2" type="ORF">IQ26_01652</name>
</gene>
<dbReference type="RefSeq" id="WP_145715738.1">
    <property type="nucleotide sequence ID" value="NZ_BSPF01000115.1"/>
</dbReference>
<keyword evidence="3" id="KW-1185">Reference proteome</keyword>
<reference evidence="2 3" key="1">
    <citation type="journal article" date="2015" name="Stand. Genomic Sci.">
        <title>Genomic Encyclopedia of Bacterial and Archaeal Type Strains, Phase III: the genomes of soil and plant-associated and newly described type strains.</title>
        <authorList>
            <person name="Whitman W.B."/>
            <person name="Woyke T."/>
            <person name="Klenk H.P."/>
            <person name="Zhou Y."/>
            <person name="Lilburn T.G."/>
            <person name="Beck B.J."/>
            <person name="De Vos P."/>
            <person name="Vandamme P."/>
            <person name="Eisen J.A."/>
            <person name="Garrity G."/>
            <person name="Hugenholtz P."/>
            <person name="Kyrpides N.C."/>
        </authorList>
    </citation>
    <scope>NUCLEOTIDE SEQUENCE [LARGE SCALE GENOMIC DNA]</scope>
    <source>
        <strain evidence="2 3">CGMCC 1.2546</strain>
    </source>
</reference>
<feature type="transmembrane region" description="Helical" evidence="1">
    <location>
        <begin position="292"/>
        <end position="314"/>
    </location>
</feature>
<protein>
    <submittedName>
        <fullName evidence="2">Uncharacterized protein</fullName>
    </submittedName>
</protein>
<organism evidence="2 3">
    <name type="scientific">Mesorhizobium tianshanense</name>
    <dbReference type="NCBI Taxonomy" id="39844"/>
    <lineage>
        <taxon>Bacteria</taxon>
        <taxon>Pseudomonadati</taxon>
        <taxon>Pseudomonadota</taxon>
        <taxon>Alphaproteobacteria</taxon>
        <taxon>Hyphomicrobiales</taxon>
        <taxon>Phyllobacteriaceae</taxon>
        <taxon>Mesorhizobium</taxon>
    </lineage>
</organism>
<feature type="transmembrane region" description="Helical" evidence="1">
    <location>
        <begin position="362"/>
        <end position="381"/>
    </location>
</feature>
<accession>A0A562P6G3</accession>
<evidence type="ECO:0000313" key="3">
    <source>
        <dbReference type="Proteomes" id="UP000317122"/>
    </source>
</evidence>
<evidence type="ECO:0000313" key="2">
    <source>
        <dbReference type="EMBL" id="TWI40047.1"/>
    </source>
</evidence>
<dbReference type="EMBL" id="VLKT01000008">
    <property type="protein sequence ID" value="TWI40047.1"/>
    <property type="molecule type" value="Genomic_DNA"/>
</dbReference>
<dbReference type="Proteomes" id="UP000317122">
    <property type="component" value="Unassembled WGS sequence"/>
</dbReference>
<proteinExistence type="predicted"/>
<keyword evidence="1" id="KW-0812">Transmembrane</keyword>
<sequence length="395" mass="43315">MARSIAWSDLLEIYQNAKWQEGDNANVFVQTENIAQTFELVETSDKAEYDANLAALVDQTAIGVGKTIPARIGSPRLSLGVLADNWDGVIASPEARTREPTAFFIKGDSTHSGKTPPTEQMVRYRKMLEFVGLLGKTALFLDVQRQTFVYFKENRVEIPIRFEASDLKLIDPDGVSAIREALDGAVHTEQRLAILTNAVIALTVSQPSENRFMYLAQNAGEIASRVRDGYRLFASSFSYSKIRGEVEAAQSDYVSRMHKTFVDIQGQLLGLPVATVVVATQLKAANVCGPEAWANLAVTAGAWLFAALLIGSCVNQWYTLKSIGADIDRQSRKLTRDFSEISAMFSDAFKALKTRLCWHRTALIVICGIALSGAVFATVVFRSVTGVDILGSCLK</sequence>
<keyword evidence="1" id="KW-1133">Transmembrane helix</keyword>
<keyword evidence="1" id="KW-0472">Membrane</keyword>